<dbReference type="EMBL" id="CAJPDS010000117">
    <property type="protein sequence ID" value="CAF9938686.1"/>
    <property type="molecule type" value="Genomic_DNA"/>
</dbReference>
<dbReference type="SMART" id="SM00825">
    <property type="entry name" value="PKS_KS"/>
    <property type="match status" value="1"/>
</dbReference>
<dbReference type="EC" id="2.3.1.41" evidence="2"/>
<evidence type="ECO:0000256" key="3">
    <source>
        <dbReference type="ARBA" id="ARBA00022516"/>
    </source>
</evidence>
<comment type="caution">
    <text evidence="11">The sequence shown here is derived from an EMBL/GenBank/DDBJ whole genome shotgun (WGS) entry which is preliminary data.</text>
</comment>
<dbReference type="Proteomes" id="UP000664521">
    <property type="component" value="Unassembled WGS sequence"/>
</dbReference>
<evidence type="ECO:0000256" key="4">
    <source>
        <dbReference type="ARBA" id="ARBA00022679"/>
    </source>
</evidence>
<dbReference type="InterPro" id="IPR014030">
    <property type="entry name" value="Ketoacyl_synth_N"/>
</dbReference>
<accession>A0A8H3PD20</accession>
<keyword evidence="12" id="KW-1185">Reference proteome</keyword>
<keyword evidence="5" id="KW-0276">Fatty acid metabolism</keyword>
<keyword evidence="7" id="KW-0275">Fatty acid biosynthesis</keyword>
<evidence type="ECO:0000313" key="11">
    <source>
        <dbReference type="EMBL" id="CAF9938686.1"/>
    </source>
</evidence>
<evidence type="ECO:0000256" key="8">
    <source>
        <dbReference type="ARBA" id="ARBA00023315"/>
    </source>
</evidence>
<gene>
    <name evidence="11" type="primary">CEM1</name>
    <name evidence="11" type="ORF">HETSPECPRED_001157</name>
</gene>
<dbReference type="GO" id="GO:0004315">
    <property type="term" value="F:3-oxoacyl-[acyl-carrier-protein] synthase activity"/>
    <property type="evidence" value="ECO:0007669"/>
    <property type="project" value="UniProtKB-EC"/>
</dbReference>
<evidence type="ECO:0000313" key="12">
    <source>
        <dbReference type="Proteomes" id="UP000664521"/>
    </source>
</evidence>
<feature type="domain" description="Ketosynthase family 3 (KS3)" evidence="10">
    <location>
        <begin position="44"/>
        <end position="483"/>
    </location>
</feature>
<dbReference type="InterPro" id="IPR017568">
    <property type="entry name" value="3-oxoacyl-ACP_synth-2"/>
</dbReference>
<reference evidence="11" key="1">
    <citation type="submission" date="2021-03" db="EMBL/GenBank/DDBJ databases">
        <authorList>
            <person name="Tagirdzhanova G."/>
        </authorList>
    </citation>
    <scope>NUCLEOTIDE SEQUENCE</scope>
</reference>
<evidence type="ECO:0000256" key="1">
    <source>
        <dbReference type="ARBA" id="ARBA00008467"/>
    </source>
</evidence>
<dbReference type="SUPFAM" id="SSF53901">
    <property type="entry name" value="Thiolase-like"/>
    <property type="match status" value="2"/>
</dbReference>
<dbReference type="Pfam" id="PF00109">
    <property type="entry name" value="ketoacyl-synt"/>
    <property type="match status" value="1"/>
</dbReference>
<dbReference type="GO" id="GO:0005739">
    <property type="term" value="C:mitochondrion"/>
    <property type="evidence" value="ECO:0007669"/>
    <property type="project" value="TreeGrafter"/>
</dbReference>
<dbReference type="InterPro" id="IPR020841">
    <property type="entry name" value="PKS_Beta-ketoAc_synthase_dom"/>
</dbReference>
<dbReference type="InterPro" id="IPR018201">
    <property type="entry name" value="Ketoacyl_synth_AS"/>
</dbReference>
<keyword evidence="6" id="KW-0443">Lipid metabolism</keyword>
<evidence type="ECO:0000256" key="7">
    <source>
        <dbReference type="ARBA" id="ARBA00023160"/>
    </source>
</evidence>
<keyword evidence="4 9" id="KW-0808">Transferase</keyword>
<proteinExistence type="inferred from homology"/>
<evidence type="ECO:0000256" key="5">
    <source>
        <dbReference type="ARBA" id="ARBA00022832"/>
    </source>
</evidence>
<evidence type="ECO:0000256" key="6">
    <source>
        <dbReference type="ARBA" id="ARBA00023098"/>
    </source>
</evidence>
<dbReference type="Gene3D" id="3.40.47.10">
    <property type="match status" value="1"/>
</dbReference>
<protein>
    <recommendedName>
        <fullName evidence="2">beta-ketoacyl-[acyl-carrier-protein] synthase I</fullName>
        <ecNumber evidence="2">2.3.1.41</ecNumber>
    </recommendedName>
</protein>
<dbReference type="PROSITE" id="PS52004">
    <property type="entry name" value="KS3_2"/>
    <property type="match status" value="1"/>
</dbReference>
<dbReference type="NCBIfam" id="TIGR03150">
    <property type="entry name" value="fabF"/>
    <property type="match status" value="1"/>
</dbReference>
<sequence>MFGGDRSIWDVTLFSFGKSRLNLDRDLISRTILHPTPVDSEDAMRRVVVTGLGAVTPLGVGAQHSWTRLVAGNSGLVSTRSLGDAFDQQQCQVAGLVPSGKKEDGGWQASDWLSRDDQRKMSRYMQYSMAAAKEALDDAKWYPENECQKEMTGVCLGSGIGSFEEVFNTSLFFSQNGGAKKVSPYFVPKLLINLAAGHISMRYGFKGPSHAVTTACTTGAHSIGDASRFIAFGDADVMIAGSAESCIHPLALTGFERSRSLTVDFNDSPTKASRPWDASRSGFVIGEGAGVMVLEALDHALARKAHIYAELAGYGSSSDAHHLTAPPESGHGACRAMRLALRHAGLPPRTVSYINAHATSTKLGDVAETRAIEALMLEPGGGTLSGEGKKHAQEINVSSTKGAVGHLLGAAGSVEAVWSVLAMRDGILPPTLNLDHLDEQHKPDSNSNFNYVPLRAQKMDDVNVVLTNSFGFGGTNASLCFTKYIQ</sequence>
<dbReference type="FunFam" id="3.40.47.10:FF:000009">
    <property type="entry name" value="3-oxoacyl-[acyl-carrier-protein] synthase 2"/>
    <property type="match status" value="1"/>
</dbReference>
<keyword evidence="3" id="KW-0444">Lipid biosynthesis</keyword>
<name>A0A8H3PD20_9LECA</name>
<evidence type="ECO:0000259" key="10">
    <source>
        <dbReference type="PROSITE" id="PS52004"/>
    </source>
</evidence>
<comment type="similarity">
    <text evidence="1 9">Belongs to the thiolase-like superfamily. Beta-ketoacyl-ACP synthases family.</text>
</comment>
<dbReference type="PANTHER" id="PTHR11712:SF336">
    <property type="entry name" value="3-OXOACYL-[ACYL-CARRIER-PROTEIN] SYNTHASE, MITOCHONDRIAL"/>
    <property type="match status" value="1"/>
</dbReference>
<dbReference type="PANTHER" id="PTHR11712">
    <property type="entry name" value="POLYKETIDE SYNTHASE-RELATED"/>
    <property type="match status" value="1"/>
</dbReference>
<dbReference type="AlphaFoldDB" id="A0A8H3PD20"/>
<dbReference type="Pfam" id="PF02801">
    <property type="entry name" value="Ketoacyl-synt_C"/>
    <property type="match status" value="1"/>
</dbReference>
<dbReference type="CDD" id="cd00834">
    <property type="entry name" value="KAS_I_II"/>
    <property type="match status" value="1"/>
</dbReference>
<evidence type="ECO:0000256" key="2">
    <source>
        <dbReference type="ARBA" id="ARBA00013191"/>
    </source>
</evidence>
<dbReference type="PROSITE" id="PS00606">
    <property type="entry name" value="KS3_1"/>
    <property type="match status" value="1"/>
</dbReference>
<dbReference type="InterPro" id="IPR016039">
    <property type="entry name" value="Thiolase-like"/>
</dbReference>
<dbReference type="InterPro" id="IPR000794">
    <property type="entry name" value="Beta-ketoacyl_synthase"/>
</dbReference>
<dbReference type="GO" id="GO:0006633">
    <property type="term" value="P:fatty acid biosynthetic process"/>
    <property type="evidence" value="ECO:0007669"/>
    <property type="project" value="UniProtKB-KW"/>
</dbReference>
<dbReference type="OrthoDB" id="5334845at2759"/>
<evidence type="ECO:0000256" key="9">
    <source>
        <dbReference type="RuleBase" id="RU003694"/>
    </source>
</evidence>
<dbReference type="InterPro" id="IPR014031">
    <property type="entry name" value="Ketoacyl_synth_C"/>
</dbReference>
<dbReference type="NCBIfam" id="NF005589">
    <property type="entry name" value="PRK07314.1"/>
    <property type="match status" value="1"/>
</dbReference>
<organism evidence="11 12">
    <name type="scientific">Heterodermia speciosa</name>
    <dbReference type="NCBI Taxonomy" id="116794"/>
    <lineage>
        <taxon>Eukaryota</taxon>
        <taxon>Fungi</taxon>
        <taxon>Dikarya</taxon>
        <taxon>Ascomycota</taxon>
        <taxon>Pezizomycotina</taxon>
        <taxon>Lecanoromycetes</taxon>
        <taxon>OSLEUM clade</taxon>
        <taxon>Lecanoromycetidae</taxon>
        <taxon>Caliciales</taxon>
        <taxon>Physciaceae</taxon>
        <taxon>Heterodermia</taxon>
    </lineage>
</organism>
<keyword evidence="8" id="KW-0012">Acyltransferase</keyword>